<comment type="caution">
    <text evidence="1">The sequence shown here is derived from an EMBL/GenBank/DDBJ whole genome shotgun (WGS) entry which is preliminary data.</text>
</comment>
<organism evidence="1 2">
    <name type="scientific">Caballeronia sordidicola</name>
    <name type="common">Burkholderia sordidicola</name>
    <dbReference type="NCBI Taxonomy" id="196367"/>
    <lineage>
        <taxon>Bacteria</taxon>
        <taxon>Pseudomonadati</taxon>
        <taxon>Pseudomonadota</taxon>
        <taxon>Betaproteobacteria</taxon>
        <taxon>Burkholderiales</taxon>
        <taxon>Burkholderiaceae</taxon>
        <taxon>Caballeronia</taxon>
    </lineage>
</organism>
<sequence length="51" mass="6026">MRRGRLRHDEGDERHQNAKVFVQVVLEVIHFDPERRLGASERLFPESIDLA</sequence>
<dbReference type="Proteomes" id="UP000214720">
    <property type="component" value="Unassembled WGS sequence"/>
</dbReference>
<protein>
    <submittedName>
        <fullName evidence="1">Uncharacterized protein</fullName>
    </submittedName>
</protein>
<evidence type="ECO:0000313" key="2">
    <source>
        <dbReference type="Proteomes" id="UP000214720"/>
    </source>
</evidence>
<dbReference type="EMBL" id="MTHB01000300">
    <property type="protein sequence ID" value="OXC71698.1"/>
    <property type="molecule type" value="Genomic_DNA"/>
</dbReference>
<gene>
    <name evidence="1" type="ORF">BSU04_45735</name>
</gene>
<dbReference type="AlphaFoldDB" id="A0A226WM85"/>
<evidence type="ECO:0000313" key="1">
    <source>
        <dbReference type="EMBL" id="OXC71698.1"/>
    </source>
</evidence>
<proteinExistence type="predicted"/>
<reference evidence="2" key="1">
    <citation type="submission" date="2017-01" db="EMBL/GenBank/DDBJ databases">
        <title>Genome Analysis of Deinococcus marmoris KOPRI26562.</title>
        <authorList>
            <person name="Kim J.H."/>
            <person name="Oh H.-M."/>
        </authorList>
    </citation>
    <scope>NUCLEOTIDE SEQUENCE [LARGE SCALE GENOMIC DNA]</scope>
    <source>
        <strain evidence="2">PAMC 26633</strain>
    </source>
</reference>
<name>A0A226WM85_CABSO</name>
<accession>A0A226WM85</accession>